<name>A0A0L0FHQ9_9EUKA</name>
<keyword evidence="1" id="KW-0175">Coiled coil</keyword>
<accession>A0A0L0FHQ9</accession>
<dbReference type="Gene3D" id="1.20.5.4090">
    <property type="match status" value="1"/>
</dbReference>
<proteinExistence type="predicted"/>
<gene>
    <name evidence="2" type="ORF">SARC_11206</name>
</gene>
<sequence>ERDSLQAERDEALERLEDIGEEENRLKLDSVKKSIAKLKAEKDDSMKQVATLKDQLRGMKTEVDNVLRQVADAEGDE</sequence>
<feature type="non-terminal residue" evidence="2">
    <location>
        <position position="1"/>
    </location>
</feature>
<protein>
    <submittedName>
        <fullName evidence="2">Uncharacterized protein</fullName>
    </submittedName>
</protein>
<evidence type="ECO:0000256" key="1">
    <source>
        <dbReference type="SAM" id="Coils"/>
    </source>
</evidence>
<dbReference type="RefSeq" id="XP_014150192.1">
    <property type="nucleotide sequence ID" value="XM_014294717.1"/>
</dbReference>
<dbReference type="GeneID" id="25911710"/>
<feature type="coiled-coil region" evidence="1">
    <location>
        <begin position="2"/>
        <end position="76"/>
    </location>
</feature>
<reference evidence="2 3" key="1">
    <citation type="submission" date="2011-02" db="EMBL/GenBank/DDBJ databases">
        <title>The Genome Sequence of Sphaeroforma arctica JP610.</title>
        <authorList>
            <consortium name="The Broad Institute Genome Sequencing Platform"/>
            <person name="Russ C."/>
            <person name="Cuomo C."/>
            <person name="Young S.K."/>
            <person name="Zeng Q."/>
            <person name="Gargeya S."/>
            <person name="Alvarado L."/>
            <person name="Berlin A."/>
            <person name="Chapman S.B."/>
            <person name="Chen Z."/>
            <person name="Freedman E."/>
            <person name="Gellesch M."/>
            <person name="Goldberg J."/>
            <person name="Griggs A."/>
            <person name="Gujja S."/>
            <person name="Heilman E."/>
            <person name="Heiman D."/>
            <person name="Howarth C."/>
            <person name="Mehta T."/>
            <person name="Neiman D."/>
            <person name="Pearson M."/>
            <person name="Roberts A."/>
            <person name="Saif S."/>
            <person name="Shea T."/>
            <person name="Shenoy N."/>
            <person name="Sisk P."/>
            <person name="Stolte C."/>
            <person name="Sykes S."/>
            <person name="White J."/>
            <person name="Yandava C."/>
            <person name="Burger G."/>
            <person name="Gray M.W."/>
            <person name="Holland P.W.H."/>
            <person name="King N."/>
            <person name="Lang F.B.F."/>
            <person name="Roger A.J."/>
            <person name="Ruiz-Trillo I."/>
            <person name="Haas B."/>
            <person name="Nusbaum C."/>
            <person name="Birren B."/>
        </authorList>
    </citation>
    <scope>NUCLEOTIDE SEQUENCE [LARGE SCALE GENOMIC DNA]</scope>
    <source>
        <strain evidence="2 3">JP610</strain>
    </source>
</reference>
<keyword evidence="3" id="KW-1185">Reference proteome</keyword>
<dbReference type="AlphaFoldDB" id="A0A0L0FHQ9"/>
<dbReference type="EMBL" id="KQ243166">
    <property type="protein sequence ID" value="KNC76290.1"/>
    <property type="molecule type" value="Genomic_DNA"/>
</dbReference>
<organism evidence="2 3">
    <name type="scientific">Sphaeroforma arctica JP610</name>
    <dbReference type="NCBI Taxonomy" id="667725"/>
    <lineage>
        <taxon>Eukaryota</taxon>
        <taxon>Ichthyosporea</taxon>
        <taxon>Ichthyophonida</taxon>
        <taxon>Sphaeroforma</taxon>
    </lineage>
</organism>
<evidence type="ECO:0000313" key="2">
    <source>
        <dbReference type="EMBL" id="KNC76290.1"/>
    </source>
</evidence>
<dbReference type="Proteomes" id="UP000054560">
    <property type="component" value="Unassembled WGS sequence"/>
</dbReference>
<evidence type="ECO:0000313" key="3">
    <source>
        <dbReference type="Proteomes" id="UP000054560"/>
    </source>
</evidence>